<dbReference type="InterPro" id="IPR029069">
    <property type="entry name" value="HotDog_dom_sf"/>
</dbReference>
<feature type="domain" description="FAS1-like dehydratase" evidence="2">
    <location>
        <begin position="38"/>
        <end position="148"/>
    </location>
</feature>
<name>A0A327KUZ3_9BRAD</name>
<dbReference type="AlphaFoldDB" id="A0A327KUZ3"/>
<dbReference type="PANTHER" id="PTHR28152:SF1">
    <property type="entry name" value="HYDROXYACYL-THIOESTER DEHYDRATASE TYPE 2, MITOCHONDRIAL"/>
    <property type="match status" value="1"/>
</dbReference>
<evidence type="ECO:0000256" key="1">
    <source>
        <dbReference type="SAM" id="MobiDB-lite"/>
    </source>
</evidence>
<dbReference type="Gene3D" id="3.10.129.10">
    <property type="entry name" value="Hotdog Thioesterase"/>
    <property type="match status" value="2"/>
</dbReference>
<dbReference type="EMBL" id="NPEX01000166">
    <property type="protein sequence ID" value="RAI42091.1"/>
    <property type="molecule type" value="Genomic_DNA"/>
</dbReference>
<dbReference type="SUPFAM" id="SSF54637">
    <property type="entry name" value="Thioesterase/thiol ester dehydrase-isomerase"/>
    <property type="match status" value="2"/>
</dbReference>
<dbReference type="Pfam" id="PF13452">
    <property type="entry name" value="FAS1_DH_region"/>
    <property type="match status" value="1"/>
</dbReference>
<evidence type="ECO:0000313" key="3">
    <source>
        <dbReference type="EMBL" id="RAI42091.1"/>
    </source>
</evidence>
<gene>
    <name evidence="3" type="ORF">CH341_20335</name>
</gene>
<dbReference type="InterPro" id="IPR039569">
    <property type="entry name" value="FAS1-like_DH_region"/>
</dbReference>
<dbReference type="RefSeq" id="WP_111420825.1">
    <property type="nucleotide sequence ID" value="NZ_NPEX01000166.1"/>
</dbReference>
<dbReference type="InterPro" id="IPR052741">
    <property type="entry name" value="Mitochondrial_HTD2"/>
</dbReference>
<evidence type="ECO:0000259" key="2">
    <source>
        <dbReference type="Pfam" id="PF13452"/>
    </source>
</evidence>
<dbReference type="PANTHER" id="PTHR28152">
    <property type="entry name" value="HYDROXYACYL-THIOESTER DEHYDRATASE TYPE 2, MITOCHONDRIAL"/>
    <property type="match status" value="1"/>
</dbReference>
<dbReference type="Proteomes" id="UP000249130">
    <property type="component" value="Unassembled WGS sequence"/>
</dbReference>
<dbReference type="OrthoDB" id="7183822at2"/>
<evidence type="ECO:0000313" key="4">
    <source>
        <dbReference type="Proteomes" id="UP000249130"/>
    </source>
</evidence>
<protein>
    <recommendedName>
        <fullName evidence="2">FAS1-like dehydratase domain-containing protein</fullName>
    </recommendedName>
</protein>
<keyword evidence="4" id="KW-1185">Reference proteome</keyword>
<proteinExistence type="predicted"/>
<reference evidence="3 4" key="1">
    <citation type="submission" date="2017-07" db="EMBL/GenBank/DDBJ databases">
        <title>Draft Genome Sequences of Select Purple Nonsulfur Bacteria.</title>
        <authorList>
            <person name="Lasarre B."/>
            <person name="Mckinlay J.B."/>
        </authorList>
    </citation>
    <scope>NUCLEOTIDE SEQUENCE [LARGE SCALE GENOMIC DNA]</scope>
    <source>
        <strain evidence="3 4">DSM 5909</strain>
    </source>
</reference>
<comment type="caution">
    <text evidence="3">The sequence shown here is derived from an EMBL/GenBank/DDBJ whole genome shotgun (WGS) entry which is preliminary data.</text>
</comment>
<dbReference type="GO" id="GO:0019171">
    <property type="term" value="F:(3R)-hydroxyacyl-[acyl-carrier-protein] dehydratase activity"/>
    <property type="evidence" value="ECO:0007669"/>
    <property type="project" value="TreeGrafter"/>
</dbReference>
<feature type="region of interest" description="Disordered" evidence="1">
    <location>
        <begin position="162"/>
        <end position="186"/>
    </location>
</feature>
<organism evidence="3 4">
    <name type="scientific">Rhodoplanes roseus</name>
    <dbReference type="NCBI Taxonomy" id="29409"/>
    <lineage>
        <taxon>Bacteria</taxon>
        <taxon>Pseudomonadati</taxon>
        <taxon>Pseudomonadota</taxon>
        <taxon>Alphaproteobacteria</taxon>
        <taxon>Hyphomicrobiales</taxon>
        <taxon>Nitrobacteraceae</taxon>
        <taxon>Rhodoplanes</taxon>
    </lineage>
</organism>
<sequence>MSTSVPEAGQSDAKSQNDLQAWVGRHEVVEDEAAAVLVRRVAALLDRDPSPYVSGAVVPENWHVAFFTPLAVQSQIGPDGHPRRGDFLPPVRLPRRMFAGRRLRFVAPIRVGAALRRTSTVTAITPKRGRSGEMVFVTVEHAITSDGTLAVIEEQDIVYREEATAGSKPANGDAAAEELPEPTDREAFAPDPTMLFRYSAITFNAHRIHYDTPYTQGEEGYPNLVVNGGLTALRLGELAKRNLPGGRLGRLTLRNVRPFFLGRKAELRSRWEPDGRLSLWSVDERGRVLTQGEAFSEPGSPA</sequence>
<accession>A0A327KUZ3</accession>